<dbReference type="OrthoDB" id="6157812at2"/>
<keyword evidence="3" id="KW-1185">Reference proteome</keyword>
<comment type="caution">
    <text evidence="2">The sequence shown here is derived from an EMBL/GenBank/DDBJ whole genome shotgun (WGS) entry which is preliminary data.</text>
</comment>
<gene>
    <name evidence="2" type="ORF">ESY86_18970</name>
</gene>
<evidence type="ECO:0000313" key="2">
    <source>
        <dbReference type="EMBL" id="TXD86894.1"/>
    </source>
</evidence>
<evidence type="ECO:0008006" key="4">
    <source>
        <dbReference type="Google" id="ProtNLM"/>
    </source>
</evidence>
<dbReference type="Pfam" id="PF05019">
    <property type="entry name" value="Coq4"/>
    <property type="match status" value="1"/>
</dbReference>
<evidence type="ECO:0000313" key="3">
    <source>
        <dbReference type="Proteomes" id="UP000321578"/>
    </source>
</evidence>
<dbReference type="GO" id="GO:0006744">
    <property type="term" value="P:ubiquinone biosynthetic process"/>
    <property type="evidence" value="ECO:0007669"/>
    <property type="project" value="InterPro"/>
</dbReference>
<proteinExistence type="predicted"/>
<accession>A0A5C6ZBP6</accession>
<protein>
    <recommendedName>
        <fullName evidence="4">Coenzyme Q (Ubiquinone) biosynthesis protein Coq4</fullName>
    </recommendedName>
</protein>
<dbReference type="EMBL" id="VORO01000035">
    <property type="protein sequence ID" value="TXD86894.1"/>
    <property type="molecule type" value="Genomic_DNA"/>
</dbReference>
<sequence length="184" mass="21447">MKALREQFIEWLFKHSQNGYTGLFKHHASWGISRTDLLRYPKDSFGRHLGLFLDKHDFELIAKVERHDAYHTLTGFGTQVADEIALQWLCFGNGKRSPYLYGAIILGTVILPDYWAYYIASYKLGKNANPFHQLDYKKLLQLKLKDLRAAFFSKRQQIQLTQLKHTTHSAILKSNQTPRMENST</sequence>
<keyword evidence="1" id="KW-0812">Transmembrane</keyword>
<dbReference type="Proteomes" id="UP000321578">
    <property type="component" value="Unassembled WGS sequence"/>
</dbReference>
<dbReference type="AlphaFoldDB" id="A0A5C6ZBP6"/>
<dbReference type="InterPro" id="IPR007715">
    <property type="entry name" value="Coq4"/>
</dbReference>
<feature type="transmembrane region" description="Helical" evidence="1">
    <location>
        <begin position="99"/>
        <end position="120"/>
    </location>
</feature>
<dbReference type="RefSeq" id="WP_147088290.1">
    <property type="nucleotide sequence ID" value="NZ_VORM01000021.1"/>
</dbReference>
<keyword evidence="1" id="KW-1133">Transmembrane helix</keyword>
<reference evidence="2 3" key="1">
    <citation type="submission" date="2019-08" db="EMBL/GenBank/DDBJ databases">
        <title>Genomes of Subsaximicrobium wynnwilliamsii strains.</title>
        <authorList>
            <person name="Bowman J.P."/>
        </authorList>
    </citation>
    <scope>NUCLEOTIDE SEQUENCE [LARGE SCALE GENOMIC DNA]</scope>
    <source>
        <strain evidence="2 3">2-80-2</strain>
    </source>
</reference>
<keyword evidence="1" id="KW-0472">Membrane</keyword>
<evidence type="ECO:0000256" key="1">
    <source>
        <dbReference type="SAM" id="Phobius"/>
    </source>
</evidence>
<organism evidence="2 3">
    <name type="scientific">Subsaximicrobium wynnwilliamsii</name>
    <dbReference type="NCBI Taxonomy" id="291179"/>
    <lineage>
        <taxon>Bacteria</taxon>
        <taxon>Pseudomonadati</taxon>
        <taxon>Bacteroidota</taxon>
        <taxon>Flavobacteriia</taxon>
        <taxon>Flavobacteriales</taxon>
        <taxon>Flavobacteriaceae</taxon>
        <taxon>Subsaximicrobium</taxon>
    </lineage>
</organism>
<name>A0A5C6ZBP6_9FLAO</name>